<reference evidence="1 2" key="1">
    <citation type="journal article" date="2015" name="Genome Announc.">
        <title>Expanding the biotechnology potential of lactobacilli through comparative genomics of 213 strains and associated genera.</title>
        <authorList>
            <person name="Sun Z."/>
            <person name="Harris H.M."/>
            <person name="McCann A."/>
            <person name="Guo C."/>
            <person name="Argimon S."/>
            <person name="Zhang W."/>
            <person name="Yang X."/>
            <person name="Jeffery I.B."/>
            <person name="Cooney J.C."/>
            <person name="Kagawa T.F."/>
            <person name="Liu W."/>
            <person name="Song Y."/>
            <person name="Salvetti E."/>
            <person name="Wrobel A."/>
            <person name="Rasinkangas P."/>
            <person name="Parkhill J."/>
            <person name="Rea M.C."/>
            <person name="O'Sullivan O."/>
            <person name="Ritari J."/>
            <person name="Douillard F.P."/>
            <person name="Paul Ross R."/>
            <person name="Yang R."/>
            <person name="Briner A.E."/>
            <person name="Felis G.E."/>
            <person name="de Vos W.M."/>
            <person name="Barrangou R."/>
            <person name="Klaenhammer T.R."/>
            <person name="Caufield P.W."/>
            <person name="Cui Y."/>
            <person name="Zhang H."/>
            <person name="O'Toole P.W."/>
        </authorList>
    </citation>
    <scope>NUCLEOTIDE SEQUENCE [LARGE SCALE GENOMIC DNA]</scope>
    <source>
        <strain evidence="1 2">LMG 26013</strain>
    </source>
</reference>
<proteinExistence type="predicted"/>
<dbReference type="Proteomes" id="UP000051783">
    <property type="component" value="Unassembled WGS sequence"/>
</dbReference>
<dbReference type="RefSeq" id="WP_057705384.1">
    <property type="nucleotide sequence ID" value="NZ_JQCL01000012.1"/>
</dbReference>
<keyword evidence="2" id="KW-1185">Reference proteome</keyword>
<evidence type="ECO:0000313" key="2">
    <source>
        <dbReference type="Proteomes" id="UP000051783"/>
    </source>
</evidence>
<dbReference type="OrthoDB" id="2288032at2"/>
<sequence>MAETDSQIALTMTFTLRPPFQSHFLLLKDYNADVLVPARDGVLTTLIAKNIPLSPALAQLKTIFDDVKNPVYWPLHDQAVSEYFHNHPEMRPVLPLDLLQVMLNTLSAQGLSDEQLIHIMKGVFDRLQTNDFSGRAAQRILTEFINK</sequence>
<gene>
    <name evidence="1" type="ORF">IV64_GL001154</name>
</gene>
<dbReference type="STRING" id="942150.IV64_GL001154"/>
<name>A0A0R2MQU2_9LACO</name>
<dbReference type="EMBL" id="JQCL01000012">
    <property type="protein sequence ID" value="KRO14539.1"/>
    <property type="molecule type" value="Genomic_DNA"/>
</dbReference>
<protein>
    <submittedName>
        <fullName evidence="1">Uncharacterized protein</fullName>
    </submittedName>
</protein>
<organism evidence="1 2">
    <name type="scientific">Lactiplantibacillus xiangfangensis</name>
    <dbReference type="NCBI Taxonomy" id="942150"/>
    <lineage>
        <taxon>Bacteria</taxon>
        <taxon>Bacillati</taxon>
        <taxon>Bacillota</taxon>
        <taxon>Bacilli</taxon>
        <taxon>Lactobacillales</taxon>
        <taxon>Lactobacillaceae</taxon>
        <taxon>Lactiplantibacillus</taxon>
    </lineage>
</organism>
<evidence type="ECO:0000313" key="1">
    <source>
        <dbReference type="EMBL" id="KRO14539.1"/>
    </source>
</evidence>
<dbReference type="PATRIC" id="fig|942150.3.peg.1190"/>
<comment type="caution">
    <text evidence="1">The sequence shown here is derived from an EMBL/GenBank/DDBJ whole genome shotgun (WGS) entry which is preliminary data.</text>
</comment>
<accession>A0A0R2MQU2</accession>
<dbReference type="AlphaFoldDB" id="A0A0R2MQU2"/>